<evidence type="ECO:0000256" key="1">
    <source>
        <dbReference type="SAM" id="MobiDB-lite"/>
    </source>
</evidence>
<comment type="caution">
    <text evidence="2">The sequence shown here is derived from an EMBL/GenBank/DDBJ whole genome shotgun (WGS) entry which is preliminary data.</text>
</comment>
<proteinExistence type="predicted"/>
<evidence type="ECO:0000313" key="2">
    <source>
        <dbReference type="EMBL" id="GAA2120568.1"/>
    </source>
</evidence>
<dbReference type="Proteomes" id="UP001500443">
    <property type="component" value="Unassembled WGS sequence"/>
</dbReference>
<accession>A0ABP5JUB5</accession>
<dbReference type="EMBL" id="BAAAPF010000053">
    <property type="protein sequence ID" value="GAA2120568.1"/>
    <property type="molecule type" value="Genomic_DNA"/>
</dbReference>
<protein>
    <submittedName>
        <fullName evidence="2">Lipoprotein</fullName>
    </submittedName>
</protein>
<name>A0ABP5JUB5_9ACTN</name>
<sequence>MSTALLLAAALAAGCGGGEGDAGGDREASRRASPSPPHGYVEGAKEAAEQQSRLVLADPGTGEARVLDLISEKVHTVPAVPDATGLTTDGRFGFFHTARETQVLDTGAWMVDHGDHVHYYRARIREVGQLPDGGGARIRGDAAVTAVTPEDGDARLYRRDALEDGRIGDARPLAGPHAAPVIPYGGHLITLGSGGDAGVTVRDRDGEETAALDATCRDPRGDAVTRRGIVFGCAEGALLVREESGTFEAVEIPYPRGVPEDERATAFRLRPGSDTLTAPAGREAVWVLDVTERTWQRVATGPVLAANTAGEGAPLLALGTDGTLRGFDTATGERTGEEAALDAAPAAADPGPGVAGSPVIAVDTSRAYVSDPAGRRVHEIDYNDGLRVARTFDLDIEPGLMAETGR</sequence>
<dbReference type="SUPFAM" id="SSF75011">
    <property type="entry name" value="3-carboxy-cis,cis-mucoante lactonizing enzyme"/>
    <property type="match status" value="1"/>
</dbReference>
<keyword evidence="2" id="KW-0449">Lipoprotein</keyword>
<keyword evidence="3" id="KW-1185">Reference proteome</keyword>
<feature type="region of interest" description="Disordered" evidence="1">
    <location>
        <begin position="15"/>
        <end position="41"/>
    </location>
</feature>
<organism evidence="2 3">
    <name type="scientific">Streptomyces synnematoformans</name>
    <dbReference type="NCBI Taxonomy" id="415721"/>
    <lineage>
        <taxon>Bacteria</taxon>
        <taxon>Bacillati</taxon>
        <taxon>Actinomycetota</taxon>
        <taxon>Actinomycetes</taxon>
        <taxon>Kitasatosporales</taxon>
        <taxon>Streptomycetaceae</taxon>
        <taxon>Streptomyces</taxon>
    </lineage>
</organism>
<evidence type="ECO:0000313" key="3">
    <source>
        <dbReference type="Proteomes" id="UP001500443"/>
    </source>
</evidence>
<reference evidence="3" key="1">
    <citation type="journal article" date="2019" name="Int. J. Syst. Evol. Microbiol.">
        <title>The Global Catalogue of Microorganisms (GCM) 10K type strain sequencing project: providing services to taxonomists for standard genome sequencing and annotation.</title>
        <authorList>
            <consortium name="The Broad Institute Genomics Platform"/>
            <consortium name="The Broad Institute Genome Sequencing Center for Infectious Disease"/>
            <person name="Wu L."/>
            <person name="Ma J."/>
        </authorList>
    </citation>
    <scope>NUCLEOTIDE SEQUENCE [LARGE SCALE GENOMIC DNA]</scope>
    <source>
        <strain evidence="3">JCM 15481</strain>
    </source>
</reference>
<gene>
    <name evidence="2" type="ORF">GCM10009802_23360</name>
</gene>